<dbReference type="PIRSF" id="PIRSF006444">
    <property type="entry name" value="PaaK"/>
    <property type="match status" value="1"/>
</dbReference>
<evidence type="ECO:0000259" key="8">
    <source>
        <dbReference type="Pfam" id="PF14535"/>
    </source>
</evidence>
<dbReference type="FunFam" id="3.40.50.12780:FF:000016">
    <property type="entry name" value="Phenylacetate-coenzyme A ligase"/>
    <property type="match status" value="1"/>
</dbReference>
<evidence type="ECO:0000256" key="2">
    <source>
        <dbReference type="ARBA" id="ARBA00011245"/>
    </source>
</evidence>
<dbReference type="Gene3D" id="3.40.50.12780">
    <property type="entry name" value="N-terminal domain of ligase-like"/>
    <property type="match status" value="1"/>
</dbReference>
<dbReference type="Pfam" id="PF00501">
    <property type="entry name" value="AMP-binding"/>
    <property type="match status" value="1"/>
</dbReference>
<dbReference type="PANTHER" id="PTHR43439">
    <property type="entry name" value="PHENYLACETATE-COENZYME A LIGASE"/>
    <property type="match status" value="1"/>
</dbReference>
<evidence type="ECO:0000256" key="4">
    <source>
        <dbReference type="ARBA" id="ARBA00022553"/>
    </source>
</evidence>
<dbReference type="InterPro" id="IPR051414">
    <property type="entry name" value="Adenylate-forming_Reductase"/>
</dbReference>
<evidence type="ECO:0000256" key="1">
    <source>
        <dbReference type="ARBA" id="ARBA00005211"/>
    </source>
</evidence>
<dbReference type="PANTHER" id="PTHR43439:SF2">
    <property type="entry name" value="ENZYME, PUTATIVE (JCVI)-RELATED"/>
    <property type="match status" value="1"/>
</dbReference>
<evidence type="ECO:0000256" key="6">
    <source>
        <dbReference type="ARBA" id="ARBA00022741"/>
    </source>
</evidence>
<dbReference type="GO" id="GO:0047475">
    <property type="term" value="F:phenylacetate-CoA ligase activity"/>
    <property type="evidence" value="ECO:0007669"/>
    <property type="project" value="InterPro"/>
</dbReference>
<feature type="domain" description="AMP-dependent synthetase/ligase" evidence="7">
    <location>
        <begin position="84"/>
        <end position="287"/>
    </location>
</feature>
<dbReference type="InterPro" id="IPR042099">
    <property type="entry name" value="ANL_N_sf"/>
</dbReference>
<evidence type="ECO:0000313" key="9">
    <source>
        <dbReference type="EMBL" id="HIH70225.1"/>
    </source>
</evidence>
<feature type="domain" description="AMP-dependent ligase C-terminal" evidence="8">
    <location>
        <begin position="336"/>
        <end position="432"/>
    </location>
</feature>
<protein>
    <submittedName>
        <fullName evidence="9">Phenylacetate--CoA ligase</fullName>
    </submittedName>
</protein>
<dbReference type="AlphaFoldDB" id="A0A832RU11"/>
<keyword evidence="5 9" id="KW-0436">Ligase</keyword>
<dbReference type="GO" id="GO:0000166">
    <property type="term" value="F:nucleotide binding"/>
    <property type="evidence" value="ECO:0007669"/>
    <property type="project" value="UniProtKB-KW"/>
</dbReference>
<evidence type="ECO:0000256" key="3">
    <source>
        <dbReference type="ARBA" id="ARBA00022450"/>
    </source>
</evidence>
<comment type="caution">
    <text evidence="9">The sequence shown here is derived from an EMBL/GenBank/DDBJ whole genome shotgun (WGS) entry which is preliminary data.</text>
</comment>
<dbReference type="Gene3D" id="3.30.300.30">
    <property type="match status" value="1"/>
</dbReference>
<keyword evidence="3" id="KW-0596">Phosphopantetheine</keyword>
<dbReference type="InterPro" id="IPR045851">
    <property type="entry name" value="AMP-bd_C_sf"/>
</dbReference>
<dbReference type="CDD" id="cd05913">
    <property type="entry name" value="PaaK"/>
    <property type="match status" value="1"/>
</dbReference>
<name>A0A832RU11_9EURY</name>
<comment type="pathway">
    <text evidence="1">Aromatic compound metabolism.</text>
</comment>
<sequence>MMDYWDPLVERMPEDELREHQSKRLRHLVDYVYHHSTFYRRRLDEANVRPEDIHGIEDITRLPFTTKQDLRDTYPMGMFCVDQSQVVRFHASSGTTGKPTVVGYTHSDLKYWSLSLARALTSIGCGRRDVIQVGYGYGLFTGGLGLHYGAEMIGASVIPTSAGNTERQIELMQDLKTTAIACTPSYFLHIMEVAEGMGVDIERDTQLKKGIFGAEPWSDETRKRIERESGIDAYDIYGTSELSGPLFTECIHKCGIHIWGDMFYPEVIDPKTQEPVGDGEKGELVITTLTKEALPLIRYRIGDITILESERCECGRTHPRIMRILGRSDDMLVVRGVNIFPSQVEDVLMRIPEVGEHFQIIVDRDGALDVMTVQVEVTPQMFSDRVGDLMRLKNHIAARLRSVLNVSTNVELVEHGTLPRSMGKAKKVIDRRKNI</sequence>
<evidence type="ECO:0000313" key="10">
    <source>
        <dbReference type="Proteomes" id="UP000600363"/>
    </source>
</evidence>
<evidence type="ECO:0000259" key="7">
    <source>
        <dbReference type="Pfam" id="PF00501"/>
    </source>
</evidence>
<comment type="subunit">
    <text evidence="2">Monomer.</text>
</comment>
<keyword evidence="4" id="KW-0597">Phosphoprotein</keyword>
<dbReference type="RefSeq" id="WP_042684706.1">
    <property type="nucleotide sequence ID" value="NZ_DUIH01000021.1"/>
</dbReference>
<dbReference type="InterPro" id="IPR000873">
    <property type="entry name" value="AMP-dep_synth/lig_dom"/>
</dbReference>
<accession>A0A832RU11</accession>
<dbReference type="GO" id="GO:0010124">
    <property type="term" value="P:phenylacetate catabolic process"/>
    <property type="evidence" value="ECO:0007669"/>
    <property type="project" value="InterPro"/>
</dbReference>
<evidence type="ECO:0000256" key="5">
    <source>
        <dbReference type="ARBA" id="ARBA00022598"/>
    </source>
</evidence>
<dbReference type="Pfam" id="PF14535">
    <property type="entry name" value="AMP-binding_C_2"/>
    <property type="match status" value="1"/>
</dbReference>
<proteinExistence type="predicted"/>
<reference evidence="9" key="1">
    <citation type="journal article" date="2020" name="bioRxiv">
        <title>A rank-normalized archaeal taxonomy based on genome phylogeny resolves widespread incomplete and uneven classifications.</title>
        <authorList>
            <person name="Rinke C."/>
            <person name="Chuvochina M."/>
            <person name="Mussig A.J."/>
            <person name="Chaumeil P.-A."/>
            <person name="Waite D.W."/>
            <person name="Whitman W.B."/>
            <person name="Parks D.H."/>
            <person name="Hugenholtz P."/>
        </authorList>
    </citation>
    <scope>NUCLEOTIDE SEQUENCE</scope>
    <source>
        <strain evidence="9">UBA12518</strain>
    </source>
</reference>
<dbReference type="InterPro" id="IPR028154">
    <property type="entry name" value="AMP-dep_Lig_C"/>
</dbReference>
<gene>
    <name evidence="9" type="ORF">HA299_06420</name>
</gene>
<keyword evidence="6" id="KW-0547">Nucleotide-binding</keyword>
<dbReference type="Proteomes" id="UP000600363">
    <property type="component" value="Unassembled WGS sequence"/>
</dbReference>
<dbReference type="SUPFAM" id="SSF56801">
    <property type="entry name" value="Acetyl-CoA synthetase-like"/>
    <property type="match status" value="1"/>
</dbReference>
<dbReference type="InterPro" id="IPR011880">
    <property type="entry name" value="PA_CoA_ligase"/>
</dbReference>
<dbReference type="EMBL" id="DUIH01000021">
    <property type="protein sequence ID" value="HIH70225.1"/>
    <property type="molecule type" value="Genomic_DNA"/>
</dbReference>
<organism evidence="9 10">
    <name type="scientific">Methermicoccus shengliensis</name>
    <dbReference type="NCBI Taxonomy" id="660064"/>
    <lineage>
        <taxon>Archaea</taxon>
        <taxon>Methanobacteriati</taxon>
        <taxon>Methanobacteriota</taxon>
        <taxon>Stenosarchaea group</taxon>
        <taxon>Methanomicrobia</taxon>
        <taxon>Methanosarcinales</taxon>
        <taxon>Methermicoccaceae</taxon>
        <taxon>Methermicoccus</taxon>
    </lineage>
</organism>